<dbReference type="InterPro" id="IPR014811">
    <property type="entry name" value="ArgoL1"/>
</dbReference>
<feature type="compositionally biased region" description="Low complexity" evidence="1">
    <location>
        <begin position="24"/>
        <end position="36"/>
    </location>
</feature>
<dbReference type="SUPFAM" id="SSF101690">
    <property type="entry name" value="PAZ domain"/>
    <property type="match status" value="1"/>
</dbReference>
<dbReference type="SUPFAM" id="SSF53098">
    <property type="entry name" value="Ribonuclease H-like"/>
    <property type="match status" value="1"/>
</dbReference>
<dbReference type="EMBL" id="MU006301">
    <property type="protein sequence ID" value="KAF2851686.1"/>
    <property type="molecule type" value="Genomic_DNA"/>
</dbReference>
<organism evidence="4 5">
    <name type="scientific">Plenodomus tracheiphilus IPT5</name>
    <dbReference type="NCBI Taxonomy" id="1408161"/>
    <lineage>
        <taxon>Eukaryota</taxon>
        <taxon>Fungi</taxon>
        <taxon>Dikarya</taxon>
        <taxon>Ascomycota</taxon>
        <taxon>Pezizomycotina</taxon>
        <taxon>Dothideomycetes</taxon>
        <taxon>Pleosporomycetidae</taxon>
        <taxon>Pleosporales</taxon>
        <taxon>Pleosporineae</taxon>
        <taxon>Leptosphaeriaceae</taxon>
        <taxon>Plenodomus</taxon>
    </lineage>
</organism>
<feature type="region of interest" description="Disordered" evidence="1">
    <location>
        <begin position="1"/>
        <end position="75"/>
    </location>
</feature>
<dbReference type="Gene3D" id="3.30.420.10">
    <property type="entry name" value="Ribonuclease H-like superfamily/Ribonuclease H"/>
    <property type="match status" value="1"/>
</dbReference>
<dbReference type="InterPro" id="IPR003100">
    <property type="entry name" value="PAZ_dom"/>
</dbReference>
<dbReference type="OrthoDB" id="10252740at2759"/>
<protein>
    <submittedName>
        <fullName evidence="4">Piwi-domain-containing protein</fullName>
    </submittedName>
</protein>
<dbReference type="Pfam" id="PF02170">
    <property type="entry name" value="PAZ"/>
    <property type="match status" value="1"/>
</dbReference>
<dbReference type="AlphaFoldDB" id="A0A6A7B813"/>
<dbReference type="InterPro" id="IPR003165">
    <property type="entry name" value="Piwi"/>
</dbReference>
<evidence type="ECO:0000259" key="2">
    <source>
        <dbReference type="PROSITE" id="PS50821"/>
    </source>
</evidence>
<feature type="domain" description="Piwi" evidence="3">
    <location>
        <begin position="565"/>
        <end position="854"/>
    </location>
</feature>
<accession>A0A6A7B813</accession>
<dbReference type="Proteomes" id="UP000799423">
    <property type="component" value="Unassembled WGS sequence"/>
</dbReference>
<keyword evidence="5" id="KW-1185">Reference proteome</keyword>
<dbReference type="Gene3D" id="3.40.50.2300">
    <property type="match status" value="1"/>
</dbReference>
<dbReference type="Pfam" id="PF08699">
    <property type="entry name" value="ArgoL1"/>
    <property type="match status" value="1"/>
</dbReference>
<dbReference type="SMART" id="SM00950">
    <property type="entry name" value="Piwi"/>
    <property type="match status" value="1"/>
</dbReference>
<feature type="region of interest" description="Disordered" evidence="1">
    <location>
        <begin position="887"/>
        <end position="917"/>
    </location>
</feature>
<dbReference type="Pfam" id="PF02171">
    <property type="entry name" value="Piwi"/>
    <property type="match status" value="1"/>
</dbReference>
<dbReference type="GO" id="GO:0003723">
    <property type="term" value="F:RNA binding"/>
    <property type="evidence" value="ECO:0007669"/>
    <property type="project" value="InterPro"/>
</dbReference>
<dbReference type="InterPro" id="IPR012337">
    <property type="entry name" value="RNaseH-like_sf"/>
</dbReference>
<evidence type="ECO:0000259" key="3">
    <source>
        <dbReference type="PROSITE" id="PS50822"/>
    </source>
</evidence>
<evidence type="ECO:0000313" key="4">
    <source>
        <dbReference type="EMBL" id="KAF2851686.1"/>
    </source>
</evidence>
<feature type="compositionally biased region" description="Basic and acidic residues" evidence="1">
    <location>
        <begin position="905"/>
        <end position="917"/>
    </location>
</feature>
<dbReference type="CDD" id="cd02846">
    <property type="entry name" value="PAZ_argonaute_like"/>
    <property type="match status" value="1"/>
</dbReference>
<sequence length="956" mass="105935">MSGKPKRRGGAFGRGNGTARGSQAGTAPAAASNAPPDISRLSLGPSNIPTAVDGSPLQMGPAVPPPARKPIPGNSVDPKVFRKLLEDNVAHAKVAEFPLRKTFHPTKVPVYTNHFALKLDPKLPLYEYDIHGIPNTMGKSKKRALVEFPKEALGPTEVFLREDWQEARDVIMLQLFSNGVVDTNLLTRYSEGKAQPTEETRKALKGIESALNLVISKAMDPRDSFSLKANKFFVTSGYSDLGQSLCTMRGYFYSVRPGMGQILLTLNACTSAFYKPILVSQFLSDNTSFKSPNARLKALRGVRVQLTYEPKRSGKKPLSTAATIASRIKTITNGGDLCNTQKFTLKDVGDKTIKDHFEQTYGNPLRFPGLPAINCGTKDKEMWYPPEKLQILPYQLWKGLLPESLTSDMIDVACHHPADTRALIEHEGLLLMGGHSDIEQQSACPPILIDPRMLQVPAAELPDPTVTYGGGKSDSRATVTQGKWNLNGRNFFHSGSVKLKLYIILVPDNSRPPPNAHNLIALSFAENVRTYGMAPHTVVGFTYCPVFTQTGVAERVLEEAKKKGANFVFLKTDKDSRPFGVQQWGNLMMKVNLKAGGTNHVNPDVSKLMADTLVLGADVTHPGTVALLGTPSIAAIVGSVDQHGGKFLGSMRLQPHDTACEDIKDVKAMVLERLRAWSAHFKKLPTNILYYRDGVADSQYVHVRDRELPQIRAAFKEAAKMFKSLTDKVKLTAVVVAKRHHVRFMPGTDDPNYAKINAFKEVNGNCKPGTLVDTVVTSSYYSDFYLISHDGIQGTAKPAHYFPLVNEMGIKDTDLQEFTHKLCYTYARATRGVSYAPPAYYADRLCERGRIYLRHFITPTLDSDLDNRHFRKYEEIKRALRDAREARYNPLRTANKNGDPTIKSGAEKEQEEKDEDTALDRIKQWTFEQAAPVFYGQDGAARNPFNTAVGQTMFWM</sequence>
<feature type="domain" description="PAZ" evidence="2">
    <location>
        <begin position="278"/>
        <end position="393"/>
    </location>
</feature>
<evidence type="ECO:0000256" key="1">
    <source>
        <dbReference type="SAM" id="MobiDB-lite"/>
    </source>
</evidence>
<evidence type="ECO:0000313" key="5">
    <source>
        <dbReference type="Proteomes" id="UP000799423"/>
    </source>
</evidence>
<proteinExistence type="predicted"/>
<dbReference type="PROSITE" id="PS50822">
    <property type="entry name" value="PIWI"/>
    <property type="match status" value="1"/>
</dbReference>
<dbReference type="InterPro" id="IPR036397">
    <property type="entry name" value="RNaseH_sf"/>
</dbReference>
<reference evidence="4" key="1">
    <citation type="submission" date="2020-01" db="EMBL/GenBank/DDBJ databases">
        <authorList>
            <consortium name="DOE Joint Genome Institute"/>
            <person name="Haridas S."/>
            <person name="Albert R."/>
            <person name="Binder M."/>
            <person name="Bloem J."/>
            <person name="Labutti K."/>
            <person name="Salamov A."/>
            <person name="Andreopoulos B."/>
            <person name="Baker S.E."/>
            <person name="Barry K."/>
            <person name="Bills G."/>
            <person name="Bluhm B.H."/>
            <person name="Cannon C."/>
            <person name="Castanera R."/>
            <person name="Culley D.E."/>
            <person name="Daum C."/>
            <person name="Ezra D."/>
            <person name="Gonzalez J.B."/>
            <person name="Henrissat B."/>
            <person name="Kuo A."/>
            <person name="Liang C."/>
            <person name="Lipzen A."/>
            <person name="Lutzoni F."/>
            <person name="Magnuson J."/>
            <person name="Mondo S."/>
            <person name="Nolan M."/>
            <person name="Ohm R."/>
            <person name="Pangilinan J."/>
            <person name="Park H.-J."/>
            <person name="Ramirez L."/>
            <person name="Alfaro M."/>
            <person name="Sun H."/>
            <person name="Tritt A."/>
            <person name="Yoshinaga Y."/>
            <person name="Zwiers L.-H."/>
            <person name="Turgeon B.G."/>
            <person name="Goodwin S.B."/>
            <person name="Spatafora J.W."/>
            <person name="Crous P.W."/>
            <person name="Grigoriev I.V."/>
        </authorList>
    </citation>
    <scope>NUCLEOTIDE SEQUENCE</scope>
    <source>
        <strain evidence="4">IPT5</strain>
    </source>
</reference>
<name>A0A6A7B813_9PLEO</name>
<gene>
    <name evidence="4" type="ORF">T440DRAFT_498221</name>
</gene>
<dbReference type="Gene3D" id="2.170.260.10">
    <property type="entry name" value="paz domain"/>
    <property type="match status" value="1"/>
</dbReference>
<dbReference type="SMART" id="SM01163">
    <property type="entry name" value="DUF1785"/>
    <property type="match status" value="1"/>
</dbReference>
<dbReference type="PROSITE" id="PS50821">
    <property type="entry name" value="PAZ"/>
    <property type="match status" value="1"/>
</dbReference>
<dbReference type="PANTHER" id="PTHR22891">
    <property type="entry name" value="EUKARYOTIC TRANSLATION INITIATION FACTOR 2C"/>
    <property type="match status" value="1"/>
</dbReference>
<dbReference type="InterPro" id="IPR036085">
    <property type="entry name" value="PAZ_dom_sf"/>
</dbReference>